<dbReference type="PANTHER" id="PTHR36122:SF2">
    <property type="entry name" value="NICOTINAMIDE RIBOSIDE TRANSPORTER PNUC"/>
    <property type="match status" value="1"/>
</dbReference>
<keyword evidence="5" id="KW-0813">Transport</keyword>
<comment type="similarity">
    <text evidence="3">Belongs to the nicotinamide ribonucleoside (NR) uptake permease (TC 4.B.1) family.</text>
</comment>
<feature type="transmembrane region" description="Helical" evidence="10">
    <location>
        <begin position="129"/>
        <end position="147"/>
    </location>
</feature>
<evidence type="ECO:0000256" key="3">
    <source>
        <dbReference type="ARBA" id="ARBA00006669"/>
    </source>
</evidence>
<dbReference type="EMBL" id="CACVAX010000053">
    <property type="protein sequence ID" value="CAA6819297.1"/>
    <property type="molecule type" value="Genomic_DNA"/>
</dbReference>
<dbReference type="Pfam" id="PF04973">
    <property type="entry name" value="NMN_transporter"/>
    <property type="match status" value="1"/>
</dbReference>
<accession>A0A6S6TMJ2</accession>
<protein>
    <recommendedName>
        <fullName evidence="4">Nicotinamide riboside transporter PnuC</fullName>
    </recommendedName>
</protein>
<evidence type="ECO:0000256" key="6">
    <source>
        <dbReference type="ARBA" id="ARBA00022475"/>
    </source>
</evidence>
<feature type="transmembrane region" description="Helical" evidence="10">
    <location>
        <begin position="64"/>
        <end position="83"/>
    </location>
</feature>
<evidence type="ECO:0000256" key="10">
    <source>
        <dbReference type="SAM" id="Phobius"/>
    </source>
</evidence>
<keyword evidence="6" id="KW-1003">Cell membrane</keyword>
<keyword evidence="7 10" id="KW-0812">Transmembrane</keyword>
<dbReference type="GO" id="GO:0034257">
    <property type="term" value="F:nicotinamide riboside transmembrane transporter activity"/>
    <property type="evidence" value="ECO:0007669"/>
    <property type="project" value="InterPro"/>
</dbReference>
<sequence>MLMNFDLSSILSALEAMSNWEIVAALLGVFYVILAAKESLWAWVFGFFSTFIYTIIFWEGALLSSSFLNFYYMVMAVYGYYSWKNVSEDKMLEIQTYSLSKHLKLIGIGVSMSLILGYLSTTYTDAKLAYMDAFVMVFSIITTWLLTQKVLENWLYWIVIDSVAVVLYLNTGYLATVILFTIYIVLAVYAYGTWKKEFKGKSV</sequence>
<dbReference type="AlphaFoldDB" id="A0A6S6TMJ2"/>
<proteinExistence type="inferred from homology"/>
<name>A0A6S6TMJ2_9BACT</name>
<evidence type="ECO:0000256" key="8">
    <source>
        <dbReference type="ARBA" id="ARBA00022989"/>
    </source>
</evidence>
<evidence type="ECO:0000256" key="7">
    <source>
        <dbReference type="ARBA" id="ARBA00022692"/>
    </source>
</evidence>
<evidence type="ECO:0000256" key="1">
    <source>
        <dbReference type="ARBA" id="ARBA00002672"/>
    </source>
</evidence>
<evidence type="ECO:0000256" key="5">
    <source>
        <dbReference type="ARBA" id="ARBA00022448"/>
    </source>
</evidence>
<gene>
    <name evidence="11" type="ORF">HELGO_WM8692</name>
</gene>
<evidence type="ECO:0000256" key="2">
    <source>
        <dbReference type="ARBA" id="ARBA00004651"/>
    </source>
</evidence>
<comment type="subcellular location">
    <subcellularLocation>
        <location evidence="2">Cell membrane</location>
        <topology evidence="2">Multi-pass membrane protein</topology>
    </subcellularLocation>
</comment>
<feature type="transmembrane region" description="Helical" evidence="10">
    <location>
        <begin position="12"/>
        <end position="33"/>
    </location>
</feature>
<reference evidence="11" key="1">
    <citation type="submission" date="2020-01" db="EMBL/GenBank/DDBJ databases">
        <authorList>
            <person name="Meier V. D."/>
            <person name="Meier V D."/>
        </authorList>
    </citation>
    <scope>NUCLEOTIDE SEQUENCE</scope>
    <source>
        <strain evidence="11">HLG_WM_MAG_04</strain>
    </source>
</reference>
<feature type="transmembrane region" description="Helical" evidence="10">
    <location>
        <begin position="177"/>
        <end position="194"/>
    </location>
</feature>
<dbReference type="PANTHER" id="PTHR36122">
    <property type="entry name" value="NICOTINAMIDE RIBOSIDE TRANSPORTER PNUC"/>
    <property type="match status" value="1"/>
</dbReference>
<dbReference type="NCBIfam" id="TIGR01528">
    <property type="entry name" value="NMN_trans_PnuC"/>
    <property type="match status" value="1"/>
</dbReference>
<keyword evidence="8 10" id="KW-1133">Transmembrane helix</keyword>
<dbReference type="InterPro" id="IPR006419">
    <property type="entry name" value="NMN_transpt_PnuC"/>
</dbReference>
<feature type="transmembrane region" description="Helical" evidence="10">
    <location>
        <begin position="103"/>
        <end position="123"/>
    </location>
</feature>
<evidence type="ECO:0000313" key="11">
    <source>
        <dbReference type="EMBL" id="CAA6819297.1"/>
    </source>
</evidence>
<organism evidence="11">
    <name type="scientific">uncultured Sulfurovum sp</name>
    <dbReference type="NCBI Taxonomy" id="269237"/>
    <lineage>
        <taxon>Bacteria</taxon>
        <taxon>Pseudomonadati</taxon>
        <taxon>Campylobacterota</taxon>
        <taxon>Epsilonproteobacteria</taxon>
        <taxon>Campylobacterales</taxon>
        <taxon>Sulfurovaceae</taxon>
        <taxon>Sulfurovum</taxon>
        <taxon>environmental samples</taxon>
    </lineage>
</organism>
<dbReference type="GO" id="GO:0005886">
    <property type="term" value="C:plasma membrane"/>
    <property type="evidence" value="ECO:0007669"/>
    <property type="project" value="UniProtKB-SubCell"/>
</dbReference>
<comment type="function">
    <text evidence="1">Required for nicotinamide riboside transport across the inner membrane.</text>
</comment>
<feature type="transmembrane region" description="Helical" evidence="10">
    <location>
        <begin position="40"/>
        <end position="58"/>
    </location>
</feature>
<evidence type="ECO:0000256" key="4">
    <source>
        <dbReference type="ARBA" id="ARBA00017522"/>
    </source>
</evidence>
<keyword evidence="9 10" id="KW-0472">Membrane</keyword>
<evidence type="ECO:0000256" key="9">
    <source>
        <dbReference type="ARBA" id="ARBA00023136"/>
    </source>
</evidence>